<dbReference type="PANTHER" id="PTHR22594">
    <property type="entry name" value="ASPARTYL/LYSYL-TRNA SYNTHETASE"/>
    <property type="match status" value="1"/>
</dbReference>
<evidence type="ECO:0000256" key="5">
    <source>
        <dbReference type="ARBA" id="ARBA00022917"/>
    </source>
</evidence>
<accession>A0A336LCG8</accession>
<dbReference type="HAMAP" id="MF_00044">
    <property type="entry name" value="Asp_tRNA_synth_type1"/>
    <property type="match status" value="1"/>
</dbReference>
<dbReference type="CDD" id="cd04100">
    <property type="entry name" value="Asp_Lys_Asn_RS_N"/>
    <property type="match status" value="1"/>
</dbReference>
<dbReference type="Gene3D" id="3.30.930.10">
    <property type="entry name" value="Bira Bifunctional Protein, Domain 2"/>
    <property type="match status" value="1"/>
</dbReference>
<dbReference type="PRINTS" id="PR01042">
    <property type="entry name" value="TRNASYNTHASP"/>
</dbReference>
<dbReference type="NCBIfam" id="NF001750">
    <property type="entry name" value="PRK00476.1"/>
    <property type="match status" value="1"/>
</dbReference>
<keyword evidence="6" id="KW-0030">Aminoacyl-tRNA synthetase</keyword>
<feature type="domain" description="Aminoacyl-transfer RNA synthetases class-II family profile" evidence="7">
    <location>
        <begin position="508"/>
        <end position="924"/>
    </location>
</feature>
<dbReference type="VEuPathDB" id="VectorBase:CSON007057"/>
<dbReference type="GO" id="GO:0005524">
    <property type="term" value="F:ATP binding"/>
    <property type="evidence" value="ECO:0007669"/>
    <property type="project" value="UniProtKB-KW"/>
</dbReference>
<proteinExistence type="inferred from homology"/>
<keyword evidence="2" id="KW-0436">Ligase</keyword>
<dbReference type="Pfam" id="PF00152">
    <property type="entry name" value="tRNA-synt_2"/>
    <property type="match status" value="1"/>
</dbReference>
<dbReference type="InterPro" id="IPR047089">
    <property type="entry name" value="Asp-tRNA-ligase_1_N"/>
</dbReference>
<dbReference type="EMBL" id="UFQS01002655">
    <property type="protein sequence ID" value="SSX14467.1"/>
    <property type="molecule type" value="Genomic_DNA"/>
</dbReference>
<dbReference type="SUPFAM" id="SSF55681">
    <property type="entry name" value="Class II aaRS and biotin synthetases"/>
    <property type="match status" value="1"/>
</dbReference>
<keyword evidence="5" id="KW-0648">Protein biosynthesis</keyword>
<keyword evidence="4" id="KW-0067">ATP-binding</keyword>
<comment type="similarity">
    <text evidence="1">Belongs to the class-II aminoacyl-tRNA synthetase family. Type 1 subfamily.</text>
</comment>
<dbReference type="GO" id="GO:0006422">
    <property type="term" value="P:aspartyl-tRNA aminoacylation"/>
    <property type="evidence" value="ECO:0007669"/>
    <property type="project" value="TreeGrafter"/>
</dbReference>
<dbReference type="GO" id="GO:0004815">
    <property type="term" value="F:aspartate-tRNA ligase activity"/>
    <property type="evidence" value="ECO:0007669"/>
    <property type="project" value="TreeGrafter"/>
</dbReference>
<evidence type="ECO:0000256" key="3">
    <source>
        <dbReference type="ARBA" id="ARBA00022741"/>
    </source>
</evidence>
<reference evidence="8" key="1">
    <citation type="submission" date="2018-04" db="EMBL/GenBank/DDBJ databases">
        <authorList>
            <person name="Go L.Y."/>
            <person name="Mitchell J.A."/>
        </authorList>
    </citation>
    <scope>NUCLEOTIDE SEQUENCE</scope>
    <source>
        <tissue evidence="8">Whole organism</tissue>
    </source>
</reference>
<protein>
    <submittedName>
        <fullName evidence="8">CSON007057 protein</fullName>
    </submittedName>
</protein>
<dbReference type="SUPFAM" id="SSF50249">
    <property type="entry name" value="Nucleic acid-binding proteins"/>
    <property type="match status" value="3"/>
</dbReference>
<dbReference type="InterPro" id="IPR004115">
    <property type="entry name" value="GAD-like_sf"/>
</dbReference>
<dbReference type="SUPFAM" id="SSF55261">
    <property type="entry name" value="GAD domain-like"/>
    <property type="match status" value="1"/>
</dbReference>
<dbReference type="GO" id="GO:0003676">
    <property type="term" value="F:nucleic acid binding"/>
    <property type="evidence" value="ECO:0007669"/>
    <property type="project" value="InterPro"/>
</dbReference>
<dbReference type="AlphaFoldDB" id="A0A336LCG8"/>
<dbReference type="PROSITE" id="PS50862">
    <property type="entry name" value="AA_TRNA_LIGASE_II"/>
    <property type="match status" value="1"/>
</dbReference>
<dbReference type="InterPro" id="IPR006195">
    <property type="entry name" value="aa-tRNA-synth_II"/>
</dbReference>
<dbReference type="InterPro" id="IPR004524">
    <property type="entry name" value="Asp-tRNA-ligase_1"/>
</dbReference>
<dbReference type="Pfam" id="PF01336">
    <property type="entry name" value="tRNA_anti-codon"/>
    <property type="match status" value="2"/>
</dbReference>
<dbReference type="GO" id="GO:0005739">
    <property type="term" value="C:mitochondrion"/>
    <property type="evidence" value="ECO:0007669"/>
    <property type="project" value="TreeGrafter"/>
</dbReference>
<dbReference type="EMBL" id="UFQT01002655">
    <property type="protein sequence ID" value="SSX33873.1"/>
    <property type="molecule type" value="Genomic_DNA"/>
</dbReference>
<dbReference type="CDD" id="cd04317">
    <property type="entry name" value="EcAspRS_like_N"/>
    <property type="match status" value="1"/>
</dbReference>
<evidence type="ECO:0000256" key="4">
    <source>
        <dbReference type="ARBA" id="ARBA00022840"/>
    </source>
</evidence>
<keyword evidence="3" id="KW-0547">Nucleotide-binding</keyword>
<dbReference type="Gene3D" id="3.30.1360.30">
    <property type="entry name" value="GAD-like domain"/>
    <property type="match status" value="1"/>
</dbReference>
<dbReference type="PANTHER" id="PTHR22594:SF5">
    <property type="entry name" value="ASPARTATE--TRNA LIGASE, MITOCHONDRIAL"/>
    <property type="match status" value="1"/>
</dbReference>
<dbReference type="InterPro" id="IPR002312">
    <property type="entry name" value="Asp/Asn-tRNA-synth_IIb"/>
</dbReference>
<evidence type="ECO:0000256" key="1">
    <source>
        <dbReference type="ARBA" id="ARBA00006303"/>
    </source>
</evidence>
<dbReference type="Gene3D" id="2.40.50.140">
    <property type="entry name" value="Nucleic acid-binding proteins"/>
    <property type="match status" value="3"/>
</dbReference>
<dbReference type="InterPro" id="IPR004364">
    <property type="entry name" value="Aa-tRNA-synt_II"/>
</dbReference>
<evidence type="ECO:0000256" key="6">
    <source>
        <dbReference type="ARBA" id="ARBA00023146"/>
    </source>
</evidence>
<organism evidence="8">
    <name type="scientific">Culicoides sonorensis</name>
    <name type="common">Biting midge</name>
    <dbReference type="NCBI Taxonomy" id="179676"/>
    <lineage>
        <taxon>Eukaryota</taxon>
        <taxon>Metazoa</taxon>
        <taxon>Ecdysozoa</taxon>
        <taxon>Arthropoda</taxon>
        <taxon>Hexapoda</taxon>
        <taxon>Insecta</taxon>
        <taxon>Pterygota</taxon>
        <taxon>Neoptera</taxon>
        <taxon>Endopterygota</taxon>
        <taxon>Diptera</taxon>
        <taxon>Nematocera</taxon>
        <taxon>Chironomoidea</taxon>
        <taxon>Ceratopogonidae</taxon>
        <taxon>Ceratopogoninae</taxon>
        <taxon>Culicoides</taxon>
        <taxon>Monoculicoides</taxon>
    </lineage>
</organism>
<sequence>MNGLLCKVVNRRTILSFCRSEGNFGILSLNTNEKYNERIVTSHKLDTRNQGAFIMHGNNKRQRNSFIDFYTPPPPPDVLSVKCGDLWQGYLGMYVRLRGRIVKARLGRFLEIRDSRGIAQLVADDDNPRMLRMFQSIPIDSYITVYGIVRSRLTPNKSIPTGYVELHVEDIRDVDYPMDENGSGPNQRRRLNTSAPAAPVSRTVTSIEFKKINGSKGLLDRLNNRLTTCGELRSIDVGKHVTLVGWIDRKKHGKFLHLRDGYGQTQIVIDNENPVIKQTVAAINADSFVLVKGHVVSRPSSNKNTAFETGDIEVLVEEFQMLDPELPYDGPILPQNQVQSETEPMDIANNTVETSQQQKSAPKTPKVNTFTNRTHTCGELGDKDIGKEVVLCGWLEFERMRKFFTLRDGYGCTQIMLPDDLGEKLRIETIPFESILQVKGTVMGRPPGMRNETMATGGIEVILSDLQILNKAKSKLPIEIREHNRAKEPLRLEYRYIDLRFSDMQKNLRTRSKVLMKMREYLINHAGFVEVETPTLFRRSPGGAQEFVVPSRKPGHFYSLVQSPQQLKQMLMVGAIDRYFQIARCYRDEATRPDRQPEFTQLDLELSFSDRDKIMELIEKVLVNCWPDFCGALNTPFPRLTYDQAMADYGTDKPDIRFAMKLIDITQAIELNPELKEGHKNFGSSAVLIKFPHSSLPNQLKENLNNIAKQYPKTKFVTSKIVPDVSQWIEGGLTRLVGQDVTKALSSELHLEDNDLLLFAYGDKEQSQLLMGRVRVAMRQSMEVRGIYTPDTSFSLCWVLDFPLLSEGEKEGTFESVHHPFTAPHPDDMHLLHAQKDLPKIRSLAYDLVLNGQEIGGGSIRIHDPNLQKLIIQDLLKLDITEFNHMLDALRSGCPPHGGIALGIDRLLAIMCNVESIRDVIAFPKGFDGKDHLSKAPMPITEAEKELYNIEIKVPEKVTEKVTETGNSSSKSAEITNTSLNESGTDLIPVFKDFLETRLRKY</sequence>
<name>A0A336LCG8_CULSO</name>
<gene>
    <name evidence="8" type="primary">CSON007057</name>
</gene>
<dbReference type="InterPro" id="IPR004365">
    <property type="entry name" value="NA-bd_OB_tRNA"/>
</dbReference>
<evidence type="ECO:0000259" key="7">
    <source>
        <dbReference type="PROSITE" id="PS50862"/>
    </source>
</evidence>
<evidence type="ECO:0000313" key="9">
    <source>
        <dbReference type="EMBL" id="SSX33873.1"/>
    </source>
</evidence>
<evidence type="ECO:0000313" key="8">
    <source>
        <dbReference type="EMBL" id="SSX14467.1"/>
    </source>
</evidence>
<dbReference type="InterPro" id="IPR012340">
    <property type="entry name" value="NA-bd_OB-fold"/>
</dbReference>
<dbReference type="InterPro" id="IPR045864">
    <property type="entry name" value="aa-tRNA-synth_II/BPL/LPL"/>
</dbReference>
<reference evidence="9" key="2">
    <citation type="submission" date="2018-07" db="EMBL/GenBank/DDBJ databases">
        <authorList>
            <person name="Quirk P.G."/>
            <person name="Krulwich T.A."/>
        </authorList>
    </citation>
    <scope>NUCLEOTIDE SEQUENCE</scope>
</reference>
<dbReference type="NCBIfam" id="TIGR00459">
    <property type="entry name" value="aspS_bact"/>
    <property type="match status" value="1"/>
</dbReference>
<evidence type="ECO:0000256" key="2">
    <source>
        <dbReference type="ARBA" id="ARBA00022598"/>
    </source>
</evidence>